<evidence type="ECO:0000313" key="1">
    <source>
        <dbReference type="EMBL" id="WHS63452.1"/>
    </source>
</evidence>
<name>A0ABY8SK15_9BURK</name>
<dbReference type="RefSeq" id="WP_283484607.1">
    <property type="nucleotide sequence ID" value="NZ_CP125947.1"/>
</dbReference>
<protein>
    <recommendedName>
        <fullName evidence="3">DUF4404 family protein</fullName>
    </recommendedName>
</protein>
<organism evidence="1 2">
    <name type="scientific">Comamonas resistens</name>
    <dbReference type="NCBI Taxonomy" id="3046670"/>
    <lineage>
        <taxon>Bacteria</taxon>
        <taxon>Pseudomonadati</taxon>
        <taxon>Pseudomonadota</taxon>
        <taxon>Betaproteobacteria</taxon>
        <taxon>Burkholderiales</taxon>
        <taxon>Comamonadaceae</taxon>
        <taxon>Comamonas</taxon>
    </lineage>
</organism>
<dbReference type="Proteomes" id="UP001240697">
    <property type="component" value="Chromosome"/>
</dbReference>
<gene>
    <name evidence="1" type="ORF">QMY55_12885</name>
</gene>
<dbReference type="EMBL" id="CP125947">
    <property type="protein sequence ID" value="WHS63452.1"/>
    <property type="molecule type" value="Genomic_DNA"/>
</dbReference>
<evidence type="ECO:0000313" key="2">
    <source>
        <dbReference type="Proteomes" id="UP001240697"/>
    </source>
</evidence>
<evidence type="ECO:0008006" key="3">
    <source>
        <dbReference type="Google" id="ProtNLM"/>
    </source>
</evidence>
<sequence>MNTALLGRIRDLLAQVQAGQGDASQLADALRGNAQAMEGLSYAQLRQLESLADELQQAAELEADGFESPLAALMAHLQQWLGSHH</sequence>
<keyword evidence="2" id="KW-1185">Reference proteome</keyword>
<accession>A0ABY8SK15</accession>
<proteinExistence type="predicted"/>
<reference evidence="1 2" key="1">
    <citation type="submission" date="2023-05" db="EMBL/GenBank/DDBJ databases">
        <authorList>
            <person name="Yin Y."/>
            <person name="Lu Z."/>
        </authorList>
    </citation>
    <scope>NUCLEOTIDE SEQUENCE [LARGE SCALE GENOMIC DNA]</scope>
    <source>
        <strain evidence="1 2">ZM22</strain>
    </source>
</reference>